<dbReference type="RefSeq" id="WP_196415440.1">
    <property type="nucleotide sequence ID" value="NZ_JADQTO010000008.1"/>
</dbReference>
<dbReference type="AlphaFoldDB" id="A0A931CCL8"/>
<dbReference type="InterPro" id="IPR050490">
    <property type="entry name" value="Bact_solute-bd_prot1"/>
</dbReference>
<dbReference type="PROSITE" id="PS51318">
    <property type="entry name" value="TAT"/>
    <property type="match status" value="1"/>
</dbReference>
<name>A0A931CCL8_9ACTN</name>
<dbReference type="Proteomes" id="UP000598146">
    <property type="component" value="Unassembled WGS sequence"/>
</dbReference>
<protein>
    <submittedName>
        <fullName evidence="6">Carbohydrate ABC transporter, N-acetylglucosamine/diacetylchitobiose-binding protein</fullName>
    </submittedName>
</protein>
<proteinExistence type="inferred from homology"/>
<dbReference type="SUPFAM" id="SSF53850">
    <property type="entry name" value="Periplasmic binding protein-like II"/>
    <property type="match status" value="1"/>
</dbReference>
<organism evidence="6 7">
    <name type="scientific">Actinoplanes aureus</name>
    <dbReference type="NCBI Taxonomy" id="2792083"/>
    <lineage>
        <taxon>Bacteria</taxon>
        <taxon>Bacillati</taxon>
        <taxon>Actinomycetota</taxon>
        <taxon>Actinomycetes</taxon>
        <taxon>Micromonosporales</taxon>
        <taxon>Micromonosporaceae</taxon>
        <taxon>Actinoplanes</taxon>
    </lineage>
</organism>
<dbReference type="EMBL" id="JADQTO010000008">
    <property type="protein sequence ID" value="MBG0563673.1"/>
    <property type="molecule type" value="Genomic_DNA"/>
</dbReference>
<dbReference type="GO" id="GO:0030313">
    <property type="term" value="C:cell envelope"/>
    <property type="evidence" value="ECO:0007669"/>
    <property type="project" value="UniProtKB-SubCell"/>
</dbReference>
<evidence type="ECO:0000313" key="6">
    <source>
        <dbReference type="EMBL" id="MBG0563673.1"/>
    </source>
</evidence>
<evidence type="ECO:0000256" key="1">
    <source>
        <dbReference type="ARBA" id="ARBA00004196"/>
    </source>
</evidence>
<dbReference type="Pfam" id="PF01547">
    <property type="entry name" value="SBP_bac_1"/>
    <property type="match status" value="1"/>
</dbReference>
<evidence type="ECO:0000256" key="4">
    <source>
        <dbReference type="ARBA" id="ARBA00022729"/>
    </source>
</evidence>
<dbReference type="InterPro" id="IPR006059">
    <property type="entry name" value="SBP"/>
</dbReference>
<comment type="similarity">
    <text evidence="2">Belongs to the bacterial solute-binding protein 1 family.</text>
</comment>
<evidence type="ECO:0000256" key="5">
    <source>
        <dbReference type="SAM" id="MobiDB-lite"/>
    </source>
</evidence>
<sequence length="481" mass="51303">MSDITNSELDRRTLLRRAAAVGIAATPAVGMLSACVGGGEDDKTEQATGTKSAENPLGIDPKAPIEIVIFDGGLGTKYATDVDTPMYSKKWPESKVTYSATQQIATTIKPRLNSGDSPDMINNSGSDLMDFGAIVKAGQAADLTDLFAAPSFDIEGKTVAETLVPGAVEQGTYDTDSGRKPFAVNYSFTVFGLYYNKKLFDKNGWTAPTTWADFTALCDKIKAAGITPFGYAGANASYYMVRAILTSAGKIGTEQVLKDIDNLKPGAWQAPAIKQAAEAWGQIGAKYINKSFLGLKHTEVQLQQNQDKLAIYPCGSWLENEQAASITPNFEYAVMPYPSVTGSDQLPATAINAAAGEVYFASAKGKNPQGGKEYLRVMLSKAAALEFTKLTKSLTVVAGAADGLTISPGLTSANDMLSKAGKDVFMGYLFDTWYKKLDDASREAANTLMFNGGDAQKFCDAMEKASQEVAKDSSIAKFTRV</sequence>
<dbReference type="InterPro" id="IPR006311">
    <property type="entry name" value="TAT_signal"/>
</dbReference>
<accession>A0A931CCL8</accession>
<comment type="subcellular location">
    <subcellularLocation>
        <location evidence="1">Cell envelope</location>
    </subcellularLocation>
</comment>
<keyword evidence="4" id="KW-0732">Signal</keyword>
<gene>
    <name evidence="6" type="primary">ngcE</name>
    <name evidence="6" type="ORF">I4J89_19700</name>
</gene>
<evidence type="ECO:0000256" key="2">
    <source>
        <dbReference type="ARBA" id="ARBA00008520"/>
    </source>
</evidence>
<feature type="region of interest" description="Disordered" evidence="5">
    <location>
        <begin position="37"/>
        <end position="58"/>
    </location>
</feature>
<dbReference type="NCBIfam" id="TIGR03851">
    <property type="entry name" value="chitin_NgcE"/>
    <property type="match status" value="1"/>
</dbReference>
<dbReference type="InterPro" id="IPR022386">
    <property type="entry name" value="Chitin_NgcE"/>
</dbReference>
<evidence type="ECO:0000313" key="7">
    <source>
        <dbReference type="Proteomes" id="UP000598146"/>
    </source>
</evidence>
<comment type="caution">
    <text evidence="6">The sequence shown here is derived from an EMBL/GenBank/DDBJ whole genome shotgun (WGS) entry which is preliminary data.</text>
</comment>
<keyword evidence="7" id="KW-1185">Reference proteome</keyword>
<reference evidence="6" key="1">
    <citation type="submission" date="2020-11" db="EMBL/GenBank/DDBJ databases">
        <title>Isolation and identification of active actinomycetes.</title>
        <authorList>
            <person name="Sun X."/>
        </authorList>
    </citation>
    <scope>NUCLEOTIDE SEQUENCE</scope>
    <source>
        <strain evidence="6">NEAU-A11</strain>
    </source>
</reference>
<evidence type="ECO:0000256" key="3">
    <source>
        <dbReference type="ARBA" id="ARBA00022448"/>
    </source>
</evidence>
<dbReference type="PANTHER" id="PTHR43649:SF31">
    <property type="entry name" value="SN-GLYCEROL-3-PHOSPHATE-BINDING PERIPLASMIC PROTEIN UGPB"/>
    <property type="match status" value="1"/>
</dbReference>
<keyword evidence="3" id="KW-0813">Transport</keyword>
<dbReference type="PANTHER" id="PTHR43649">
    <property type="entry name" value="ARABINOSE-BINDING PROTEIN-RELATED"/>
    <property type="match status" value="1"/>
</dbReference>
<dbReference type="Gene3D" id="3.40.190.10">
    <property type="entry name" value="Periplasmic binding protein-like II"/>
    <property type="match status" value="2"/>
</dbReference>